<dbReference type="RefSeq" id="WP_330164878.1">
    <property type="nucleotide sequence ID" value="NZ_WNZZ01000004.1"/>
</dbReference>
<dbReference type="PANTHER" id="PTHR21039">
    <property type="entry name" value="HISTIDINOL PHOSPHATASE-RELATED"/>
    <property type="match status" value="1"/>
</dbReference>
<dbReference type="Proteomes" id="UP000442469">
    <property type="component" value="Unassembled WGS sequence"/>
</dbReference>
<evidence type="ECO:0000256" key="4">
    <source>
        <dbReference type="ARBA" id="ARBA00022605"/>
    </source>
</evidence>
<dbReference type="GO" id="GO:0004401">
    <property type="term" value="F:histidinol-phosphatase activity"/>
    <property type="evidence" value="ECO:0007669"/>
    <property type="project" value="UniProtKB-UniRule"/>
</dbReference>
<dbReference type="InterPro" id="IPR010140">
    <property type="entry name" value="Histidinol_P_phosphatase_HisJ"/>
</dbReference>
<comment type="similarity">
    <text evidence="2 8">Belongs to the PHP hydrolase family. HisK subfamily.</text>
</comment>
<evidence type="ECO:0000313" key="10">
    <source>
        <dbReference type="EMBL" id="MUG22426.1"/>
    </source>
</evidence>
<dbReference type="NCBIfam" id="NF005596">
    <property type="entry name" value="PRK07328.1"/>
    <property type="match status" value="1"/>
</dbReference>
<evidence type="ECO:0000256" key="1">
    <source>
        <dbReference type="ARBA" id="ARBA00004970"/>
    </source>
</evidence>
<protein>
    <recommendedName>
        <fullName evidence="3 8">Histidinol-phosphatase</fullName>
        <shortName evidence="8">HolPase</shortName>
        <ecNumber evidence="3 8">3.1.3.15</ecNumber>
    </recommendedName>
</protein>
<dbReference type="CDD" id="cd12110">
    <property type="entry name" value="PHP_HisPPase_Hisj_like"/>
    <property type="match status" value="1"/>
</dbReference>
<dbReference type="EC" id="3.1.3.15" evidence="3 8"/>
<keyword evidence="5 8" id="KW-0378">Hydrolase</keyword>
<evidence type="ECO:0000256" key="6">
    <source>
        <dbReference type="ARBA" id="ARBA00023102"/>
    </source>
</evidence>
<evidence type="ECO:0000259" key="9">
    <source>
        <dbReference type="Pfam" id="PF02811"/>
    </source>
</evidence>
<dbReference type="EMBL" id="WNZZ01000004">
    <property type="protein sequence ID" value="MUG22426.1"/>
    <property type="molecule type" value="Genomic_DNA"/>
</dbReference>
<evidence type="ECO:0000256" key="2">
    <source>
        <dbReference type="ARBA" id="ARBA00009152"/>
    </source>
</evidence>
<evidence type="ECO:0000256" key="5">
    <source>
        <dbReference type="ARBA" id="ARBA00022801"/>
    </source>
</evidence>
<evidence type="ECO:0000256" key="3">
    <source>
        <dbReference type="ARBA" id="ARBA00013085"/>
    </source>
</evidence>
<evidence type="ECO:0000313" key="11">
    <source>
        <dbReference type="Proteomes" id="UP000442469"/>
    </source>
</evidence>
<dbReference type="Gene3D" id="3.20.20.140">
    <property type="entry name" value="Metal-dependent hydrolases"/>
    <property type="match status" value="1"/>
</dbReference>
<dbReference type="PANTHER" id="PTHR21039:SF0">
    <property type="entry name" value="HISTIDINOL-PHOSPHATASE"/>
    <property type="match status" value="1"/>
</dbReference>
<keyword evidence="4 8" id="KW-0028">Amino-acid biosynthesis</keyword>
<dbReference type="InterPro" id="IPR004013">
    <property type="entry name" value="PHP_dom"/>
</dbReference>
<name>A0A6N8EQ39_PAEMA</name>
<comment type="catalytic activity">
    <reaction evidence="7 8">
        <text>L-histidinol phosphate + H2O = L-histidinol + phosphate</text>
        <dbReference type="Rhea" id="RHEA:14465"/>
        <dbReference type="ChEBI" id="CHEBI:15377"/>
        <dbReference type="ChEBI" id="CHEBI:43474"/>
        <dbReference type="ChEBI" id="CHEBI:57699"/>
        <dbReference type="ChEBI" id="CHEBI:57980"/>
        <dbReference type="EC" id="3.1.3.15"/>
    </reaction>
</comment>
<feature type="domain" description="PHP" evidence="9">
    <location>
        <begin position="66"/>
        <end position="259"/>
    </location>
</feature>
<keyword evidence="6 8" id="KW-0368">Histidine biosynthesis</keyword>
<dbReference type="Pfam" id="PF02811">
    <property type="entry name" value="PHP"/>
    <property type="match status" value="1"/>
</dbReference>
<dbReference type="GO" id="GO:0005737">
    <property type="term" value="C:cytoplasm"/>
    <property type="evidence" value="ECO:0007669"/>
    <property type="project" value="TreeGrafter"/>
</dbReference>
<evidence type="ECO:0000256" key="7">
    <source>
        <dbReference type="ARBA" id="ARBA00049158"/>
    </source>
</evidence>
<proteinExistence type="inferred from homology"/>
<reference evidence="10 11" key="1">
    <citation type="submission" date="2019-11" db="EMBL/GenBank/DDBJ databases">
        <title>Draft genome sequences of five Paenibacillus species of dairy origin.</title>
        <authorList>
            <person name="Olajide A.M."/>
            <person name="Chen S."/>
            <person name="Lapointe G."/>
        </authorList>
    </citation>
    <scope>NUCLEOTIDE SEQUENCE [LARGE SCALE GENOMIC DNA]</scope>
    <source>
        <strain evidence="10 11">3CT49</strain>
    </source>
</reference>
<comment type="pathway">
    <text evidence="1 8">Amino-acid biosynthesis; L-histidine biosynthesis; L-histidine from 5-phospho-alpha-D-ribose 1-diphosphate: step 8/9.</text>
</comment>
<dbReference type="AlphaFoldDB" id="A0A6N8EQ39"/>
<accession>A0A6N8EQ39</accession>
<dbReference type="GO" id="GO:0000105">
    <property type="term" value="P:L-histidine biosynthetic process"/>
    <property type="evidence" value="ECO:0007669"/>
    <property type="project" value="UniProtKB-UniRule"/>
</dbReference>
<dbReference type="SUPFAM" id="SSF89550">
    <property type="entry name" value="PHP domain-like"/>
    <property type="match status" value="1"/>
</dbReference>
<gene>
    <name evidence="10" type="ORF">GNQ08_08365</name>
</gene>
<evidence type="ECO:0000256" key="8">
    <source>
        <dbReference type="RuleBase" id="RU366003"/>
    </source>
</evidence>
<comment type="caution">
    <text evidence="10">The sequence shown here is derived from an EMBL/GenBank/DDBJ whole genome shotgun (WGS) entry which is preliminary data.</text>
</comment>
<sequence>MKVDLHFHLEEGPYSLRWLSRTLQGLSSTEPKPDRALGHHALPYAEEMAQLLSRRMRQGCYSEEWLDRYLTTGRERGIQEFGVVDHLYRFRECRPYYEKHMLLDDSPVGKLQHTWLDQVCVASLADFVEFVTEAKKTRPDLALGIEADFFPGGEAELGALLAQYDWDYVIGSVHFLDGWGFDNPEAKAGFDGRDPVQTYAAYYELLRQACESGLFHIIAHPDNLKVFGFRPANEKELLPYYRQIAEIMVQSGVITEINTGLAYRYPIAESCPSPLFLSVLAEYQVPLTLSSDAHFPDDIGTLLDSALADAIELGYTELAVFRKGERRMVPIFEKGVKQSN</sequence>
<organism evidence="10 11">
    <name type="scientific">Paenibacillus macerans</name>
    <name type="common">Bacillus macerans</name>
    <dbReference type="NCBI Taxonomy" id="44252"/>
    <lineage>
        <taxon>Bacteria</taxon>
        <taxon>Bacillati</taxon>
        <taxon>Bacillota</taxon>
        <taxon>Bacilli</taxon>
        <taxon>Bacillales</taxon>
        <taxon>Paenibacillaceae</taxon>
        <taxon>Paenibacillus</taxon>
    </lineage>
</organism>
<dbReference type="UniPathway" id="UPA00031">
    <property type="reaction ID" value="UER00013"/>
</dbReference>
<dbReference type="InterPro" id="IPR016195">
    <property type="entry name" value="Pol/histidinol_Pase-like"/>
</dbReference>